<name>A0A0B6Z2C5_9EUPU</name>
<protein>
    <submittedName>
        <fullName evidence="1">Uncharacterized protein</fullName>
    </submittedName>
</protein>
<dbReference type="EMBL" id="HACG01015828">
    <property type="protein sequence ID" value="CEK62693.1"/>
    <property type="molecule type" value="Transcribed_RNA"/>
</dbReference>
<dbReference type="PANTHER" id="PTHR26392:SF92">
    <property type="entry name" value="PROTEIN KINASE DOMAIN-CONTAINING PROTEIN"/>
    <property type="match status" value="1"/>
</dbReference>
<proteinExistence type="predicted"/>
<evidence type="ECO:0000313" key="1">
    <source>
        <dbReference type="EMBL" id="CEK62693.1"/>
    </source>
</evidence>
<reference evidence="1" key="1">
    <citation type="submission" date="2014-12" db="EMBL/GenBank/DDBJ databases">
        <title>Insight into the proteome of Arion vulgaris.</title>
        <authorList>
            <person name="Aradska J."/>
            <person name="Bulat T."/>
            <person name="Smidak R."/>
            <person name="Sarate P."/>
            <person name="Gangsoo J."/>
            <person name="Sialana F."/>
            <person name="Bilban M."/>
            <person name="Lubec G."/>
        </authorList>
    </citation>
    <scope>NUCLEOTIDE SEQUENCE</scope>
    <source>
        <tissue evidence="1">Skin</tissue>
    </source>
</reference>
<accession>A0A0B6Z2C5</accession>
<feature type="non-terminal residue" evidence="1">
    <location>
        <position position="103"/>
    </location>
</feature>
<sequence>LSFLKAIKERYSSDTMMETFDPRAAMFVCHRWDNIGEDQREKVRLNALKKLEYVWPRFDSSQTYFFSSTDTMKHLQVDPDFVTDNFMVLLKGIKQIFDRASHT</sequence>
<feature type="non-terminal residue" evidence="1">
    <location>
        <position position="1"/>
    </location>
</feature>
<dbReference type="AlphaFoldDB" id="A0A0B6Z2C5"/>
<dbReference type="PANTHER" id="PTHR26392">
    <property type="entry name" value="MITOGEN-ACTIVATED PROTEIN KINASE KINASE KINASE 7-RELATED"/>
    <property type="match status" value="1"/>
</dbReference>
<organism evidence="1">
    <name type="scientific">Arion vulgaris</name>
    <dbReference type="NCBI Taxonomy" id="1028688"/>
    <lineage>
        <taxon>Eukaryota</taxon>
        <taxon>Metazoa</taxon>
        <taxon>Spiralia</taxon>
        <taxon>Lophotrochozoa</taxon>
        <taxon>Mollusca</taxon>
        <taxon>Gastropoda</taxon>
        <taxon>Heterobranchia</taxon>
        <taxon>Euthyneura</taxon>
        <taxon>Panpulmonata</taxon>
        <taxon>Eupulmonata</taxon>
        <taxon>Stylommatophora</taxon>
        <taxon>Helicina</taxon>
        <taxon>Arionoidea</taxon>
        <taxon>Arionidae</taxon>
        <taxon>Arion</taxon>
    </lineage>
</organism>
<gene>
    <name evidence="1" type="primary">ORF45911</name>
</gene>